<dbReference type="InterPro" id="IPR050312">
    <property type="entry name" value="IolE/XylAMocC-like"/>
</dbReference>
<feature type="domain" description="Xylose isomerase-like TIM barrel" evidence="2">
    <location>
        <begin position="57"/>
        <end position="261"/>
    </location>
</feature>
<reference evidence="3 4" key="1">
    <citation type="submission" date="2020-07" db="EMBL/GenBank/DDBJ databases">
        <title>Genomic Encyclopedia of Type Strains, Phase IV (KMG-V): Genome sequencing to study the core and pangenomes of soil and plant-associated prokaryotes.</title>
        <authorList>
            <person name="Whitman W."/>
        </authorList>
    </citation>
    <scope>NUCLEOTIDE SEQUENCE [LARGE SCALE GENOMIC DNA]</scope>
    <source>
        <strain evidence="3 4">M8UP30</strain>
    </source>
</reference>
<evidence type="ECO:0000313" key="4">
    <source>
        <dbReference type="Proteomes" id="UP000534186"/>
    </source>
</evidence>
<dbReference type="GO" id="GO:0016853">
    <property type="term" value="F:isomerase activity"/>
    <property type="evidence" value="ECO:0007669"/>
    <property type="project" value="UniProtKB-KW"/>
</dbReference>
<feature type="signal peptide" evidence="1">
    <location>
        <begin position="1"/>
        <end position="29"/>
    </location>
</feature>
<gene>
    <name evidence="3" type="ORF">HDF12_000069</name>
</gene>
<organism evidence="3 4">
    <name type="scientific">Tunturiibacter lichenicola</name>
    <dbReference type="NCBI Taxonomy" id="2051959"/>
    <lineage>
        <taxon>Bacteria</taxon>
        <taxon>Pseudomonadati</taxon>
        <taxon>Acidobacteriota</taxon>
        <taxon>Terriglobia</taxon>
        <taxon>Terriglobales</taxon>
        <taxon>Acidobacteriaceae</taxon>
        <taxon>Tunturiibacter</taxon>
    </lineage>
</organism>
<dbReference type="Proteomes" id="UP000534186">
    <property type="component" value="Unassembled WGS sequence"/>
</dbReference>
<accession>A0A7Y9NI41</accession>
<dbReference type="AlphaFoldDB" id="A0A7Y9NI41"/>
<comment type="caution">
    <text evidence="3">The sequence shown here is derived from an EMBL/GenBank/DDBJ whole genome shotgun (WGS) entry which is preliminary data.</text>
</comment>
<dbReference type="InterPro" id="IPR036237">
    <property type="entry name" value="Xyl_isomerase-like_sf"/>
</dbReference>
<dbReference type="InterPro" id="IPR013022">
    <property type="entry name" value="Xyl_isomerase-like_TIM-brl"/>
</dbReference>
<dbReference type="PROSITE" id="PS51318">
    <property type="entry name" value="TAT"/>
    <property type="match status" value="1"/>
</dbReference>
<dbReference type="InterPro" id="IPR019546">
    <property type="entry name" value="TAT_signal_bac_arc"/>
</dbReference>
<evidence type="ECO:0000313" key="3">
    <source>
        <dbReference type="EMBL" id="NYF49704.1"/>
    </source>
</evidence>
<dbReference type="PANTHER" id="PTHR12110:SF41">
    <property type="entry name" value="INOSOSE DEHYDRATASE"/>
    <property type="match status" value="1"/>
</dbReference>
<dbReference type="PANTHER" id="PTHR12110">
    <property type="entry name" value="HYDROXYPYRUVATE ISOMERASE"/>
    <property type="match status" value="1"/>
</dbReference>
<proteinExistence type="predicted"/>
<evidence type="ECO:0000259" key="2">
    <source>
        <dbReference type="Pfam" id="PF01261"/>
    </source>
</evidence>
<dbReference type="SUPFAM" id="SSF51658">
    <property type="entry name" value="Xylose isomerase-like"/>
    <property type="match status" value="1"/>
</dbReference>
<evidence type="ECO:0000256" key="1">
    <source>
        <dbReference type="SAM" id="SignalP"/>
    </source>
</evidence>
<dbReference type="InterPro" id="IPR006311">
    <property type="entry name" value="TAT_signal"/>
</dbReference>
<keyword evidence="1" id="KW-0732">Signal</keyword>
<dbReference type="EMBL" id="JACCCV010000001">
    <property type="protein sequence ID" value="NYF49704.1"/>
    <property type="molecule type" value="Genomic_DNA"/>
</dbReference>
<dbReference type="Gene3D" id="3.20.20.150">
    <property type="entry name" value="Divalent-metal-dependent TIM barrel enzymes"/>
    <property type="match status" value="1"/>
</dbReference>
<dbReference type="Pfam" id="PF01261">
    <property type="entry name" value="AP_endonuc_2"/>
    <property type="match status" value="1"/>
</dbReference>
<protein>
    <submittedName>
        <fullName evidence="3">Sugar phosphate isomerase/epimerase</fullName>
    </submittedName>
</protein>
<feature type="chain" id="PRO_5030956911" evidence="1">
    <location>
        <begin position="30"/>
        <end position="291"/>
    </location>
</feature>
<dbReference type="NCBIfam" id="TIGR01409">
    <property type="entry name" value="TAT_signal_seq"/>
    <property type="match status" value="1"/>
</dbReference>
<keyword evidence="3" id="KW-0413">Isomerase</keyword>
<name>A0A7Y9NI41_9BACT</name>
<sequence length="291" mass="32562">MPTRRDFLRLSALATAAGCTLGRIPSAFAAEAPFIYGVQLYMVRKEAPQDLPGILHAIRQVGFTQIELFPIVYTHPAPELRRIVADSGLGLVSAHFDYASVPTKIDYAHQLGLEYMVCPMIPKDQWNLDGFHKAADDFNTWGHSVHDAGMQFVFHNHCYEFAPQATTTDGTTTGFDELMKHTDPALVKLEFDMYWLAQAGQDPLTMLTRYANRVCLLHLKDRIANAPTGFVMGPTAKHITEMGKGTLNWPAIFAEAHKQGIRYAYLDQDDTTLPILDSLKENFAYLQTIKA</sequence>